<evidence type="ECO:0000313" key="3">
    <source>
        <dbReference type="Proteomes" id="UP000054560"/>
    </source>
</evidence>
<dbReference type="EMBL" id="KQ241926">
    <property type="protein sequence ID" value="KNC82447.1"/>
    <property type="molecule type" value="Genomic_DNA"/>
</dbReference>
<evidence type="ECO:0000313" key="2">
    <source>
        <dbReference type="EMBL" id="KNC82447.1"/>
    </source>
</evidence>
<dbReference type="RefSeq" id="XP_014156349.1">
    <property type="nucleotide sequence ID" value="XM_014300874.1"/>
</dbReference>
<accession>A0A0L0G006</accession>
<reference evidence="2 3" key="1">
    <citation type="submission" date="2011-02" db="EMBL/GenBank/DDBJ databases">
        <title>The Genome Sequence of Sphaeroforma arctica JP610.</title>
        <authorList>
            <consortium name="The Broad Institute Genome Sequencing Platform"/>
            <person name="Russ C."/>
            <person name="Cuomo C."/>
            <person name="Young S.K."/>
            <person name="Zeng Q."/>
            <person name="Gargeya S."/>
            <person name="Alvarado L."/>
            <person name="Berlin A."/>
            <person name="Chapman S.B."/>
            <person name="Chen Z."/>
            <person name="Freedman E."/>
            <person name="Gellesch M."/>
            <person name="Goldberg J."/>
            <person name="Griggs A."/>
            <person name="Gujja S."/>
            <person name="Heilman E."/>
            <person name="Heiman D."/>
            <person name="Howarth C."/>
            <person name="Mehta T."/>
            <person name="Neiman D."/>
            <person name="Pearson M."/>
            <person name="Roberts A."/>
            <person name="Saif S."/>
            <person name="Shea T."/>
            <person name="Shenoy N."/>
            <person name="Sisk P."/>
            <person name="Stolte C."/>
            <person name="Sykes S."/>
            <person name="White J."/>
            <person name="Yandava C."/>
            <person name="Burger G."/>
            <person name="Gray M.W."/>
            <person name="Holland P.W.H."/>
            <person name="King N."/>
            <person name="Lang F.B.F."/>
            <person name="Roger A.J."/>
            <person name="Ruiz-Trillo I."/>
            <person name="Haas B."/>
            <person name="Nusbaum C."/>
            <person name="Birren B."/>
        </authorList>
    </citation>
    <scope>NUCLEOTIDE SEQUENCE [LARGE SCALE GENOMIC DNA]</scope>
    <source>
        <strain evidence="2 3">JP610</strain>
    </source>
</reference>
<dbReference type="GeneID" id="25905766"/>
<name>A0A0L0G006_9EUKA</name>
<protein>
    <submittedName>
        <fullName evidence="2">Uncharacterized protein</fullName>
    </submittedName>
</protein>
<proteinExistence type="predicted"/>
<dbReference type="AlphaFoldDB" id="A0A0L0G006"/>
<feature type="region of interest" description="Disordered" evidence="1">
    <location>
        <begin position="1"/>
        <end position="37"/>
    </location>
</feature>
<organism evidence="2 3">
    <name type="scientific">Sphaeroforma arctica JP610</name>
    <dbReference type="NCBI Taxonomy" id="667725"/>
    <lineage>
        <taxon>Eukaryota</taxon>
        <taxon>Ichthyosporea</taxon>
        <taxon>Ichthyophonida</taxon>
        <taxon>Sphaeroforma</taxon>
    </lineage>
</organism>
<keyword evidence="3" id="KW-1185">Reference proteome</keyword>
<dbReference type="Proteomes" id="UP000054560">
    <property type="component" value="Unassembled WGS sequence"/>
</dbReference>
<evidence type="ECO:0000256" key="1">
    <source>
        <dbReference type="SAM" id="MobiDB-lite"/>
    </source>
</evidence>
<feature type="compositionally biased region" description="Low complexity" evidence="1">
    <location>
        <begin position="1"/>
        <end position="13"/>
    </location>
</feature>
<gene>
    <name evidence="2" type="ORF">SARC_05262</name>
</gene>
<feature type="non-terminal residue" evidence="2">
    <location>
        <position position="52"/>
    </location>
</feature>
<sequence length="52" mass="5415">MHVGAGSRDNSNNGDGGIDTESPGLYEASDSSDDNEYKITGLYGLSESSEES</sequence>